<name>A0A1X7IXY0_9BACL</name>
<dbReference type="STRING" id="1852522.SAMN06295960_1003"/>
<dbReference type="EMBL" id="FXAZ01000001">
    <property type="protein sequence ID" value="SMG20164.1"/>
    <property type="molecule type" value="Genomic_DNA"/>
</dbReference>
<protein>
    <recommendedName>
        <fullName evidence="3">Alpha/beta hydrolase family protein</fullName>
    </recommendedName>
</protein>
<evidence type="ECO:0000313" key="2">
    <source>
        <dbReference type="Proteomes" id="UP000193834"/>
    </source>
</evidence>
<reference evidence="1 2" key="1">
    <citation type="submission" date="2017-04" db="EMBL/GenBank/DDBJ databases">
        <authorList>
            <person name="Afonso C.L."/>
            <person name="Miller P.J."/>
            <person name="Scott M.A."/>
            <person name="Spackman E."/>
            <person name="Goraichik I."/>
            <person name="Dimitrov K.M."/>
            <person name="Suarez D.L."/>
            <person name="Swayne D.E."/>
        </authorList>
    </citation>
    <scope>NUCLEOTIDE SEQUENCE [LARGE SCALE GENOMIC DNA]</scope>
    <source>
        <strain evidence="1 2">11</strain>
    </source>
</reference>
<dbReference type="Proteomes" id="UP000193834">
    <property type="component" value="Unassembled WGS sequence"/>
</dbReference>
<keyword evidence="2" id="KW-1185">Reference proteome</keyword>
<dbReference type="InterPro" id="IPR029058">
    <property type="entry name" value="AB_hydrolase_fold"/>
</dbReference>
<dbReference type="RefSeq" id="WP_085493198.1">
    <property type="nucleotide sequence ID" value="NZ_FXAZ01000001.1"/>
</dbReference>
<evidence type="ECO:0008006" key="3">
    <source>
        <dbReference type="Google" id="ProtNLM"/>
    </source>
</evidence>
<dbReference type="SUPFAM" id="SSF53474">
    <property type="entry name" value="alpha/beta-Hydrolases"/>
    <property type="match status" value="1"/>
</dbReference>
<dbReference type="OrthoDB" id="59888at2"/>
<evidence type="ECO:0000313" key="1">
    <source>
        <dbReference type="EMBL" id="SMG20164.1"/>
    </source>
</evidence>
<accession>A0A1X7IXY0</accession>
<gene>
    <name evidence="1" type="ORF">SAMN06295960_1003</name>
</gene>
<proteinExistence type="predicted"/>
<sequence length="213" mass="24185">MSQIPYLEKSIRLALAIVGFPFTALQALLSAYQLHKYKPIGERVWIDERYLHVNATGIPQNHNPTVILESGMGGSTLDWCLVQPELSKLTKVISYDRAGFGWSISPNELPTCQHGVDDLRQLLQNMNLKPELSANQLKNAQPLKHDLQGIVLSAGRQSEEWKKDQEKLLHLTEKTTQIVVEESWHSIQIYQPQAVIDAVKRILDNNRKRSTNV</sequence>
<organism evidence="1 2">
    <name type="scientific">Paenibacillus aquistagni</name>
    <dbReference type="NCBI Taxonomy" id="1852522"/>
    <lineage>
        <taxon>Bacteria</taxon>
        <taxon>Bacillati</taxon>
        <taxon>Bacillota</taxon>
        <taxon>Bacilli</taxon>
        <taxon>Bacillales</taxon>
        <taxon>Paenibacillaceae</taxon>
        <taxon>Paenibacillus</taxon>
    </lineage>
</organism>
<dbReference type="Gene3D" id="3.40.50.1820">
    <property type="entry name" value="alpha/beta hydrolase"/>
    <property type="match status" value="1"/>
</dbReference>
<dbReference type="AlphaFoldDB" id="A0A1X7IXY0"/>